<dbReference type="GO" id="GO:1903358">
    <property type="term" value="P:regulation of Golgi organization"/>
    <property type="evidence" value="ECO:0007669"/>
    <property type="project" value="TreeGrafter"/>
</dbReference>
<feature type="region of interest" description="Disordered" evidence="2">
    <location>
        <begin position="838"/>
        <end position="877"/>
    </location>
</feature>
<dbReference type="GeneTree" id="ENSGT00950000183190"/>
<dbReference type="GO" id="GO:0005634">
    <property type="term" value="C:nucleus"/>
    <property type="evidence" value="ECO:0007669"/>
    <property type="project" value="InterPro"/>
</dbReference>
<evidence type="ECO:0000256" key="1">
    <source>
        <dbReference type="SAM" id="Coils"/>
    </source>
</evidence>
<name>A0A3B4FCL0_9CICH</name>
<dbReference type="GO" id="GO:0060090">
    <property type="term" value="F:molecular adaptor activity"/>
    <property type="evidence" value="ECO:0007669"/>
    <property type="project" value="TreeGrafter"/>
</dbReference>
<dbReference type="Ensembl" id="ENSPNYT00000007862.1">
    <property type="protein sequence ID" value="ENSPNYP00000007673.1"/>
    <property type="gene ID" value="ENSPNYG00000005840.1"/>
</dbReference>
<dbReference type="InterPro" id="IPR040947">
    <property type="entry name" value="SMYLE_N"/>
</dbReference>
<feature type="coiled-coil region" evidence="1">
    <location>
        <begin position="512"/>
        <end position="581"/>
    </location>
</feature>
<dbReference type="PANTHER" id="PTHR46501">
    <property type="entry name" value="MYOMEGALIN"/>
    <property type="match status" value="1"/>
</dbReference>
<protein>
    <submittedName>
        <fullName evidence="5">Uncharacterized protein</fullName>
    </submittedName>
</protein>
<dbReference type="Pfam" id="PF07776">
    <property type="entry name" value="zf-AD"/>
    <property type="match status" value="1"/>
</dbReference>
<feature type="coiled-coil region" evidence="1">
    <location>
        <begin position="623"/>
        <end position="657"/>
    </location>
</feature>
<dbReference type="GO" id="GO:0008270">
    <property type="term" value="F:zinc ion binding"/>
    <property type="evidence" value="ECO:0007669"/>
    <property type="project" value="InterPro"/>
</dbReference>
<organism evidence="5">
    <name type="scientific">Pundamilia nyererei</name>
    <dbReference type="NCBI Taxonomy" id="303518"/>
    <lineage>
        <taxon>Eukaryota</taxon>
        <taxon>Metazoa</taxon>
        <taxon>Chordata</taxon>
        <taxon>Craniata</taxon>
        <taxon>Vertebrata</taxon>
        <taxon>Euteleostomi</taxon>
        <taxon>Actinopterygii</taxon>
        <taxon>Neopterygii</taxon>
        <taxon>Teleostei</taxon>
        <taxon>Neoteleostei</taxon>
        <taxon>Acanthomorphata</taxon>
        <taxon>Ovalentaria</taxon>
        <taxon>Cichlomorphae</taxon>
        <taxon>Cichliformes</taxon>
        <taxon>Cichlidae</taxon>
        <taxon>African cichlids</taxon>
        <taxon>Pseudocrenilabrinae</taxon>
        <taxon>Haplochromini</taxon>
        <taxon>Pundamilia</taxon>
    </lineage>
</organism>
<accession>A0A3B4FCL0</accession>
<dbReference type="GO" id="GO:0090063">
    <property type="term" value="P:positive regulation of microtubule nucleation"/>
    <property type="evidence" value="ECO:0007669"/>
    <property type="project" value="TreeGrafter"/>
</dbReference>
<evidence type="ECO:0000259" key="4">
    <source>
        <dbReference type="Pfam" id="PF18615"/>
    </source>
</evidence>
<feature type="domain" description="ZAD" evidence="3">
    <location>
        <begin position="4"/>
        <end position="75"/>
    </location>
</feature>
<feature type="coiled-coil region" evidence="1">
    <location>
        <begin position="401"/>
        <end position="442"/>
    </location>
</feature>
<evidence type="ECO:0000256" key="2">
    <source>
        <dbReference type="SAM" id="MobiDB-lite"/>
    </source>
</evidence>
<dbReference type="Pfam" id="PF18615">
    <property type="entry name" value="SMYLE_N"/>
    <property type="match status" value="1"/>
</dbReference>
<dbReference type="InterPro" id="IPR052593">
    <property type="entry name" value="MT-associated_AKAP9-binding"/>
</dbReference>
<dbReference type="AlphaFoldDB" id="A0A3B4FCL0"/>
<dbReference type="GO" id="GO:0005794">
    <property type="term" value="C:Golgi apparatus"/>
    <property type="evidence" value="ECO:0007669"/>
    <property type="project" value="TreeGrafter"/>
</dbReference>
<evidence type="ECO:0000259" key="3">
    <source>
        <dbReference type="Pfam" id="PF07776"/>
    </source>
</evidence>
<dbReference type="PANTHER" id="PTHR46501:SF2">
    <property type="entry name" value="MYOMEGALIN"/>
    <property type="match status" value="1"/>
</dbReference>
<dbReference type="InterPro" id="IPR012934">
    <property type="entry name" value="Znf_AD"/>
</dbReference>
<proteinExistence type="predicted"/>
<dbReference type="GO" id="GO:0007098">
    <property type="term" value="P:centrosome cycle"/>
    <property type="evidence" value="ECO:0007669"/>
    <property type="project" value="TreeGrafter"/>
</dbReference>
<reference evidence="5" key="1">
    <citation type="submission" date="2023-09" db="UniProtKB">
        <authorList>
            <consortium name="Ensembl"/>
        </authorList>
    </citation>
    <scope>IDENTIFICATION</scope>
</reference>
<sequence length="877" mass="100749">MKETCRICARELCGNQRRWIFHPTAKLNLQVLLSHALGRELTRDGRGEFACSKCTFMLDRMYRFDTVIARVEALSLERLHKLLLEKDRLRQCIGGLYRKNNSEECSVVPPPSSVRVVTEMASEDTPVVDLSSLQDVRYSDMIQDDLTFSVYESWADKEYPTLDHHHHHHHLHQCTGADSLSGHKQRRCRGCAALRVADSDYEAVCKVPRRLGRRSTSCGPTTRCSTATQEVEFVARSPGADTAITFESPSAGMEPEKTICEQKSSSPASSVESLNTTVDISCLPLDHKEKEETDPEKDGSEAMVRRDIQWDKTPCESFLSGFEMMLTLLRGCEHRPVKSRRGSKIPVLVKTKPERGLSLPLHLSLRLPYAETRLIDNQQGQLSYYESAAGQCVGELQKAQDQKLQERLGEMELELRSAQEDAQQQERNIQNLTDTVNSKQAEVQVELSFIPVWFLTCPLCLSFFPDWFYLQASGAETIRGQGEVLALQASLFQAQLELQAGQRAQCQAVRTQEDLNRALERLEKELQGSLEHKREAERHNQELQLALEKARSALQEREEQLREGERERQREKEEREKIIGDLKASLKTKEQLVEVGHNQTMEVKTTLFPQTLQKIVDEKFRCMEEKDEETRRLQLLLREKERDLERQRCVLASNEETITSLEVLLRGKALELEQVCDAWRNVQRQQQESEERQSCILRERDAIINQLQKALHTCTQEAQDLRCSLLAQIQSAPGDVLEELKVRLHLKDRLFQEVLADRTHQAQEHQKEVQDLLRSINSRDQYIKVEQIKHVKSKSEKKSSMRVSSCLFVLQDFQRQMVDPSGLPLVERLTQEVQELRERLGQEDNPPMRGPVLGRDRPNSRQPDFGGGHQRSMGQYL</sequence>
<dbReference type="GO" id="GO:0005813">
    <property type="term" value="C:centrosome"/>
    <property type="evidence" value="ECO:0007669"/>
    <property type="project" value="TreeGrafter"/>
</dbReference>
<feature type="domain" description="Short myomegalin-like EB1 binding protein N-terminal" evidence="4">
    <location>
        <begin position="127"/>
        <end position="360"/>
    </location>
</feature>
<dbReference type="STRING" id="303518.ENSPNYP00000007673"/>
<evidence type="ECO:0000313" key="5">
    <source>
        <dbReference type="Ensembl" id="ENSPNYP00000007673.1"/>
    </source>
</evidence>
<keyword evidence="1" id="KW-0175">Coiled coil</keyword>